<dbReference type="GO" id="GO:0008757">
    <property type="term" value="F:S-adenosylmethionine-dependent methyltransferase activity"/>
    <property type="evidence" value="ECO:0007669"/>
    <property type="project" value="InterPro"/>
</dbReference>
<keyword evidence="3" id="KW-0489">Methyltransferase</keyword>
<organism evidence="3">
    <name type="scientific">Candidatus Kentrum sp. UNK</name>
    <dbReference type="NCBI Taxonomy" id="2126344"/>
    <lineage>
        <taxon>Bacteria</taxon>
        <taxon>Pseudomonadati</taxon>
        <taxon>Pseudomonadota</taxon>
        <taxon>Gammaproteobacteria</taxon>
        <taxon>Candidatus Kentrum</taxon>
    </lineage>
</organism>
<name>A0A451AXM6_9GAMM</name>
<dbReference type="GO" id="GO:0032259">
    <property type="term" value="P:methylation"/>
    <property type="evidence" value="ECO:0007669"/>
    <property type="project" value="UniProtKB-KW"/>
</dbReference>
<evidence type="ECO:0000313" key="3">
    <source>
        <dbReference type="EMBL" id="VFK70804.1"/>
    </source>
</evidence>
<dbReference type="InterPro" id="IPR029063">
    <property type="entry name" value="SAM-dependent_MTases_sf"/>
</dbReference>
<gene>
    <name evidence="2" type="ORF">BECKUNK1418G_GA0071005_10324</name>
    <name evidence="3" type="ORF">BECKUNK1418H_GA0071006_10394</name>
</gene>
<proteinExistence type="predicted"/>
<dbReference type="EMBL" id="CAADGD010000039">
    <property type="protein sequence ID" value="VFK70804.1"/>
    <property type="molecule type" value="Genomic_DNA"/>
</dbReference>
<dbReference type="SUPFAM" id="SSF53335">
    <property type="entry name" value="S-adenosyl-L-methionine-dependent methyltransferases"/>
    <property type="match status" value="1"/>
</dbReference>
<dbReference type="CDD" id="cd02440">
    <property type="entry name" value="AdoMet_MTases"/>
    <property type="match status" value="1"/>
</dbReference>
<dbReference type="AlphaFoldDB" id="A0A451AXM6"/>
<evidence type="ECO:0000259" key="1">
    <source>
        <dbReference type="Pfam" id="PF08241"/>
    </source>
</evidence>
<sequence>MKPKQRIQWIYQSTDSRELAMRYDEWSKSYEDDLCHLNYTSPEIGVQQFARWVPTTARVLDAGAGTGLVGENLSRIGYRRLVGIDNAPCMLDLARAKGVYTELSVQDLLGTLRFPSDTFDAVISIGVFNFCHVDARAFGELIRVTRPEGIILFSVLSRYRREDAFASALRDLEAAAKWRLLEISQPFSSRDKVDKEATAEILVYRVSK</sequence>
<dbReference type="Gene3D" id="3.40.50.150">
    <property type="entry name" value="Vaccinia Virus protein VP39"/>
    <property type="match status" value="1"/>
</dbReference>
<evidence type="ECO:0000313" key="2">
    <source>
        <dbReference type="EMBL" id="VFK63329.1"/>
    </source>
</evidence>
<feature type="domain" description="Methyltransferase type 11" evidence="1">
    <location>
        <begin position="60"/>
        <end position="153"/>
    </location>
</feature>
<accession>A0A451AXM6</accession>
<dbReference type="InterPro" id="IPR013216">
    <property type="entry name" value="Methyltransf_11"/>
</dbReference>
<protein>
    <submittedName>
        <fullName evidence="3">Methyltransferase domain-containing protein</fullName>
    </submittedName>
</protein>
<dbReference type="Pfam" id="PF08241">
    <property type="entry name" value="Methyltransf_11"/>
    <property type="match status" value="1"/>
</dbReference>
<dbReference type="PANTHER" id="PTHR43861">
    <property type="entry name" value="TRANS-ACONITATE 2-METHYLTRANSFERASE-RELATED"/>
    <property type="match status" value="1"/>
</dbReference>
<reference evidence="3" key="1">
    <citation type="submission" date="2019-02" db="EMBL/GenBank/DDBJ databases">
        <authorList>
            <person name="Gruber-Vodicka R. H."/>
            <person name="Seah K. B. B."/>
        </authorList>
    </citation>
    <scope>NUCLEOTIDE SEQUENCE</scope>
    <source>
        <strain evidence="3">BECK_BY19</strain>
        <strain evidence="2">BECK_BY8</strain>
    </source>
</reference>
<dbReference type="EMBL" id="CAADFZ010000032">
    <property type="protein sequence ID" value="VFK63329.1"/>
    <property type="molecule type" value="Genomic_DNA"/>
</dbReference>
<keyword evidence="3" id="KW-0808">Transferase</keyword>